<gene>
    <name evidence="1" type="ORF">M422DRAFT_260578</name>
</gene>
<proteinExistence type="predicted"/>
<dbReference type="EMBL" id="KN837173">
    <property type="protein sequence ID" value="KIJ36954.1"/>
    <property type="molecule type" value="Genomic_DNA"/>
</dbReference>
<keyword evidence="2" id="KW-1185">Reference proteome</keyword>
<protein>
    <submittedName>
        <fullName evidence="1">Uncharacterized protein</fullName>
    </submittedName>
</protein>
<dbReference type="AlphaFoldDB" id="A0A0C9UQJ2"/>
<reference evidence="1 2" key="1">
    <citation type="submission" date="2014-06" db="EMBL/GenBank/DDBJ databases">
        <title>Evolutionary Origins and Diversification of the Mycorrhizal Mutualists.</title>
        <authorList>
            <consortium name="DOE Joint Genome Institute"/>
            <consortium name="Mycorrhizal Genomics Consortium"/>
            <person name="Kohler A."/>
            <person name="Kuo A."/>
            <person name="Nagy L.G."/>
            <person name="Floudas D."/>
            <person name="Copeland A."/>
            <person name="Barry K.W."/>
            <person name="Cichocki N."/>
            <person name="Veneault-Fourrey C."/>
            <person name="LaButti K."/>
            <person name="Lindquist E.A."/>
            <person name="Lipzen A."/>
            <person name="Lundell T."/>
            <person name="Morin E."/>
            <person name="Murat C."/>
            <person name="Riley R."/>
            <person name="Ohm R."/>
            <person name="Sun H."/>
            <person name="Tunlid A."/>
            <person name="Henrissat B."/>
            <person name="Grigoriev I.V."/>
            <person name="Hibbett D.S."/>
            <person name="Martin F."/>
        </authorList>
    </citation>
    <scope>NUCLEOTIDE SEQUENCE [LARGE SCALE GENOMIC DNA]</scope>
    <source>
        <strain evidence="1 2">SS14</strain>
    </source>
</reference>
<dbReference type="HOGENOM" id="CLU_1070283_0_0_1"/>
<organism evidence="1 2">
    <name type="scientific">Sphaerobolus stellatus (strain SS14)</name>
    <dbReference type="NCBI Taxonomy" id="990650"/>
    <lineage>
        <taxon>Eukaryota</taxon>
        <taxon>Fungi</taxon>
        <taxon>Dikarya</taxon>
        <taxon>Basidiomycota</taxon>
        <taxon>Agaricomycotina</taxon>
        <taxon>Agaricomycetes</taxon>
        <taxon>Phallomycetidae</taxon>
        <taxon>Geastrales</taxon>
        <taxon>Sphaerobolaceae</taxon>
        <taxon>Sphaerobolus</taxon>
    </lineage>
</organism>
<sequence>MHCSILFDVATSIKQSATTKLATWRRSPTVLDQEDDTGELNWVEAEVPQPDWELPTVIPIDAIGVMSEEKGNRKIPLYLNTTPTIMLPLNSNIAYPLLKDFVDSFVSILAEGSQISVGFACDPPDSIGLAPLWYPLKDVLPVVINGVTYNVDLAKNVASKDCCVYRFPTADCPKAFYGFASQKGSNVSASLTAQKPNSTPTSSAQCLQFSAPTGTPALKIPSTPQASIGYKGKYNVFGKENTLEVPLINAEELLGMNWPN</sequence>
<dbReference type="OrthoDB" id="2747330at2759"/>
<dbReference type="Proteomes" id="UP000054279">
    <property type="component" value="Unassembled WGS sequence"/>
</dbReference>
<evidence type="ECO:0000313" key="2">
    <source>
        <dbReference type="Proteomes" id="UP000054279"/>
    </source>
</evidence>
<name>A0A0C9UQJ2_SPHS4</name>
<evidence type="ECO:0000313" key="1">
    <source>
        <dbReference type="EMBL" id="KIJ36954.1"/>
    </source>
</evidence>
<accession>A0A0C9UQJ2</accession>